<evidence type="ECO:0000313" key="1">
    <source>
        <dbReference type="EMBL" id="GLW52493.1"/>
    </source>
</evidence>
<protein>
    <submittedName>
        <fullName evidence="1">Uncharacterized protein</fullName>
    </submittedName>
</protein>
<organism evidence="1 2">
    <name type="scientific">Kitasatospora phosalacinea</name>
    <dbReference type="NCBI Taxonomy" id="2065"/>
    <lineage>
        <taxon>Bacteria</taxon>
        <taxon>Bacillati</taxon>
        <taxon>Actinomycetota</taxon>
        <taxon>Actinomycetes</taxon>
        <taxon>Kitasatosporales</taxon>
        <taxon>Streptomycetaceae</taxon>
        <taxon>Kitasatospora</taxon>
    </lineage>
</organism>
<accession>A0A9W6PCJ3</accession>
<gene>
    <name evidence="1" type="ORF">Kpho01_05040</name>
</gene>
<comment type="caution">
    <text evidence="1">The sequence shown here is derived from an EMBL/GenBank/DDBJ whole genome shotgun (WGS) entry which is preliminary data.</text>
</comment>
<dbReference type="EMBL" id="BSRX01000002">
    <property type="protein sequence ID" value="GLW52493.1"/>
    <property type="molecule type" value="Genomic_DNA"/>
</dbReference>
<dbReference type="AlphaFoldDB" id="A0A9W6PCJ3"/>
<dbReference type="Proteomes" id="UP001165143">
    <property type="component" value="Unassembled WGS sequence"/>
</dbReference>
<reference evidence="1" key="1">
    <citation type="submission" date="2023-02" db="EMBL/GenBank/DDBJ databases">
        <title>Kitasatospora phosalacinea NBRC 14362.</title>
        <authorList>
            <person name="Ichikawa N."/>
            <person name="Sato H."/>
            <person name="Tonouchi N."/>
        </authorList>
    </citation>
    <scope>NUCLEOTIDE SEQUENCE</scope>
    <source>
        <strain evidence="1">NBRC 14362</strain>
    </source>
</reference>
<evidence type="ECO:0000313" key="2">
    <source>
        <dbReference type="Proteomes" id="UP001165143"/>
    </source>
</evidence>
<name>A0A9W6PCJ3_9ACTN</name>
<sequence length="103" mass="11285">MEVREGHSEVLRLRAWELAERLASAGGGEARLSCVAVGYRVEMRLSVRAPDECGVLAALALGDRWGHRYSPASCNGGVAKESVWSEVHVDSSPYAQRKRQFQG</sequence>
<proteinExistence type="predicted"/>